<dbReference type="AlphaFoldDB" id="A0A0A9F9Y2"/>
<reference evidence="1" key="2">
    <citation type="journal article" date="2015" name="Data Brief">
        <title>Shoot transcriptome of the giant reed, Arundo donax.</title>
        <authorList>
            <person name="Barrero R.A."/>
            <person name="Guerrero F.D."/>
            <person name="Moolhuijzen P."/>
            <person name="Goolsby J.A."/>
            <person name="Tidwell J."/>
            <person name="Bellgard S.E."/>
            <person name="Bellgard M.I."/>
        </authorList>
    </citation>
    <scope>NUCLEOTIDE SEQUENCE</scope>
    <source>
        <tissue evidence="1">Shoot tissue taken approximately 20 cm above the soil surface</tissue>
    </source>
</reference>
<organism evidence="1">
    <name type="scientific">Arundo donax</name>
    <name type="common">Giant reed</name>
    <name type="synonym">Donax arundinaceus</name>
    <dbReference type="NCBI Taxonomy" id="35708"/>
    <lineage>
        <taxon>Eukaryota</taxon>
        <taxon>Viridiplantae</taxon>
        <taxon>Streptophyta</taxon>
        <taxon>Embryophyta</taxon>
        <taxon>Tracheophyta</taxon>
        <taxon>Spermatophyta</taxon>
        <taxon>Magnoliopsida</taxon>
        <taxon>Liliopsida</taxon>
        <taxon>Poales</taxon>
        <taxon>Poaceae</taxon>
        <taxon>PACMAD clade</taxon>
        <taxon>Arundinoideae</taxon>
        <taxon>Arundineae</taxon>
        <taxon>Arundo</taxon>
    </lineage>
</organism>
<evidence type="ECO:0000313" key="1">
    <source>
        <dbReference type="EMBL" id="JAE09102.1"/>
    </source>
</evidence>
<dbReference type="EMBL" id="GBRH01188794">
    <property type="protein sequence ID" value="JAE09102.1"/>
    <property type="molecule type" value="Transcribed_RNA"/>
</dbReference>
<protein>
    <submittedName>
        <fullName evidence="1">Uncharacterized protein</fullName>
    </submittedName>
</protein>
<accession>A0A0A9F9Y2</accession>
<reference evidence="1" key="1">
    <citation type="submission" date="2014-09" db="EMBL/GenBank/DDBJ databases">
        <authorList>
            <person name="Magalhaes I.L.F."/>
            <person name="Oliveira U."/>
            <person name="Santos F.R."/>
            <person name="Vidigal T.H.D.A."/>
            <person name="Brescovit A.D."/>
            <person name="Santos A.J."/>
        </authorList>
    </citation>
    <scope>NUCLEOTIDE SEQUENCE</scope>
    <source>
        <tissue evidence="1">Shoot tissue taken approximately 20 cm above the soil surface</tissue>
    </source>
</reference>
<proteinExistence type="predicted"/>
<sequence length="29" mass="3195">MASTMLQQEYNNTTHLVSNLQGLCPVTLS</sequence>
<name>A0A0A9F9Y2_ARUDO</name>